<proteinExistence type="predicted"/>
<evidence type="ECO:0000313" key="5">
    <source>
        <dbReference type="Proteomes" id="UP001589595"/>
    </source>
</evidence>
<dbReference type="SUPFAM" id="SSF53448">
    <property type="entry name" value="Nucleotide-diphospho-sugar transferases"/>
    <property type="match status" value="1"/>
</dbReference>
<dbReference type="GO" id="GO:0016779">
    <property type="term" value="F:nucleotidyltransferase activity"/>
    <property type="evidence" value="ECO:0007669"/>
    <property type="project" value="UniProtKB-ARBA"/>
</dbReference>
<evidence type="ECO:0000256" key="2">
    <source>
        <dbReference type="SAM" id="MobiDB-lite"/>
    </source>
</evidence>
<dbReference type="PANTHER" id="PTHR19136:SF86">
    <property type="entry name" value="ADENOSYLCOBINAMIDE-PHOSPHATE GUANYLYLTRANSFERASE"/>
    <property type="match status" value="1"/>
</dbReference>
<keyword evidence="1 4" id="KW-0808">Transferase</keyword>
<feature type="domain" description="MobA-like NTP transferase" evidence="3">
    <location>
        <begin position="2"/>
        <end position="144"/>
    </location>
</feature>
<gene>
    <name evidence="4" type="ORF">ACFFOL_14890</name>
</gene>
<dbReference type="Pfam" id="PF12804">
    <property type="entry name" value="NTP_transf_3"/>
    <property type="match status" value="1"/>
</dbReference>
<protein>
    <submittedName>
        <fullName evidence="4">NTP transferase domain-containing protein</fullName>
    </submittedName>
</protein>
<dbReference type="Proteomes" id="UP001589595">
    <property type="component" value="Unassembled WGS sequence"/>
</dbReference>
<evidence type="ECO:0000256" key="1">
    <source>
        <dbReference type="ARBA" id="ARBA00022679"/>
    </source>
</evidence>
<keyword evidence="5" id="KW-1185">Reference proteome</keyword>
<feature type="region of interest" description="Disordered" evidence="2">
    <location>
        <begin position="58"/>
        <end position="85"/>
    </location>
</feature>
<organism evidence="4 5">
    <name type="scientific">Halobaculum roseum</name>
    <dbReference type="NCBI Taxonomy" id="2175149"/>
    <lineage>
        <taxon>Archaea</taxon>
        <taxon>Methanobacteriati</taxon>
        <taxon>Methanobacteriota</taxon>
        <taxon>Stenosarchaea group</taxon>
        <taxon>Halobacteria</taxon>
        <taxon>Halobacteriales</taxon>
        <taxon>Haloferacaceae</taxon>
        <taxon>Halobaculum</taxon>
    </lineage>
</organism>
<sequence length="227" mass="23809">MSGGRGTRLGAVGADTEKPLVEVAGEPMIDRVLAALSAGRVDRVHAVVSPNAPETAAYLRDRESDAFGDDSADDSDGDDAATAGVSVVDAPGEGYVADLGYALERVERPVLTVAADLPLLSAGDIDRAIDAAGDASLSVYVPVELKRELGVSVDEETTTTVGDRTVAPTGLNVVGDDDGEYGDETALVVEDERLAVNVNRPRDIRVAEALLRRRERTETTPDHGDKQ</sequence>
<dbReference type="InterPro" id="IPR029044">
    <property type="entry name" value="Nucleotide-diphossugar_trans"/>
</dbReference>
<dbReference type="Gene3D" id="3.90.550.10">
    <property type="entry name" value="Spore Coat Polysaccharide Biosynthesis Protein SpsA, Chain A"/>
    <property type="match status" value="1"/>
</dbReference>
<reference evidence="4" key="1">
    <citation type="submission" date="2024-09" db="EMBL/GenBank/DDBJ databases">
        <authorList>
            <person name="Sun Q."/>
        </authorList>
    </citation>
    <scope>NUCLEOTIDE SEQUENCE [LARGE SCALE GENOMIC DNA]</scope>
    <source>
        <strain evidence="4">JCM 31273</strain>
    </source>
</reference>
<dbReference type="PANTHER" id="PTHR19136">
    <property type="entry name" value="MOLYBDENUM COFACTOR GUANYLYLTRANSFERASE"/>
    <property type="match status" value="1"/>
</dbReference>
<dbReference type="InterPro" id="IPR025877">
    <property type="entry name" value="MobA-like_NTP_Trfase"/>
</dbReference>
<feature type="compositionally biased region" description="Acidic residues" evidence="2">
    <location>
        <begin position="66"/>
        <end position="79"/>
    </location>
</feature>
<dbReference type="GeneID" id="67211373"/>
<dbReference type="RefSeq" id="WP_222923428.1">
    <property type="nucleotide sequence ID" value="NZ_CP082286.1"/>
</dbReference>
<comment type="caution">
    <text evidence="4">The sequence shown here is derived from an EMBL/GenBank/DDBJ whole genome shotgun (WGS) entry which is preliminary data.</text>
</comment>
<accession>A0ABD5MNP1</accession>
<dbReference type="AlphaFoldDB" id="A0ABD5MNP1"/>
<name>A0ABD5MNP1_9EURY</name>
<evidence type="ECO:0000313" key="4">
    <source>
        <dbReference type="EMBL" id="MFB9825454.1"/>
    </source>
</evidence>
<evidence type="ECO:0000259" key="3">
    <source>
        <dbReference type="Pfam" id="PF12804"/>
    </source>
</evidence>
<dbReference type="EMBL" id="JBHMAJ010000009">
    <property type="protein sequence ID" value="MFB9825454.1"/>
    <property type="molecule type" value="Genomic_DNA"/>
</dbReference>